<comment type="caution">
    <text evidence="3">The sequence shown here is derived from an EMBL/GenBank/DDBJ whole genome shotgun (WGS) entry which is preliminary data.</text>
</comment>
<dbReference type="RefSeq" id="WP_262990504.1">
    <property type="nucleotide sequence ID" value="NZ_JAOTLM010000044.1"/>
</dbReference>
<name>A0AAP3ALF2_RIEAN</name>
<sequence>VFKSSNSTEVNIITGLTLIILSLLIVTLFYNNIGEYVNVYFKFGVLLIISLVAIYFYANSLKKVKITDKYLILQKNIGYQMIPFGDIKSVNKTEFSNLTATFSSKGFFGFNGVLMDDTVTFVNDRKNMVNISTSKKKYLLSVNTPNEFIRDIINRNNNDYCSIL</sequence>
<reference evidence="3" key="1">
    <citation type="submission" date="2022-10" db="EMBL/GenBank/DDBJ databases">
        <title>Sifting through the core-genome to identify putative cross-protective antigens against Riemerella anatipestifer.</title>
        <authorList>
            <person name="Zheng X."/>
            <person name="Zhang W."/>
        </authorList>
    </citation>
    <scope>NUCLEOTIDE SEQUENCE</scope>
    <source>
        <strain evidence="3">ZWRA178</strain>
    </source>
</reference>
<evidence type="ECO:0000256" key="1">
    <source>
        <dbReference type="SAM" id="Phobius"/>
    </source>
</evidence>
<proteinExistence type="predicted"/>
<protein>
    <submittedName>
        <fullName evidence="3">PH domain-containing protein</fullName>
    </submittedName>
</protein>
<dbReference type="Pfam" id="PF10882">
    <property type="entry name" value="bPH_5"/>
    <property type="match status" value="1"/>
</dbReference>
<keyword evidence="1" id="KW-1133">Transmembrane helix</keyword>
<dbReference type="EMBL" id="JAOZYT010000041">
    <property type="protein sequence ID" value="MCW0524098.1"/>
    <property type="molecule type" value="Genomic_DNA"/>
</dbReference>
<evidence type="ECO:0000259" key="2">
    <source>
        <dbReference type="Pfam" id="PF10882"/>
    </source>
</evidence>
<organism evidence="3 4">
    <name type="scientific">Riemerella anatipestifer</name>
    <name type="common">Moraxella anatipestifer</name>
    <dbReference type="NCBI Taxonomy" id="34085"/>
    <lineage>
        <taxon>Bacteria</taxon>
        <taxon>Pseudomonadati</taxon>
        <taxon>Bacteroidota</taxon>
        <taxon>Flavobacteriia</taxon>
        <taxon>Flavobacteriales</taxon>
        <taxon>Weeksellaceae</taxon>
        <taxon>Riemerella</taxon>
    </lineage>
</organism>
<dbReference type="InterPro" id="IPR027783">
    <property type="entry name" value="Bacterial_PH-related"/>
</dbReference>
<feature type="domain" description="Bacterial Pleckstrin homology" evidence="2">
    <location>
        <begin position="63"/>
        <end position="152"/>
    </location>
</feature>
<dbReference type="Proteomes" id="UP001207440">
    <property type="component" value="Unassembled WGS sequence"/>
</dbReference>
<evidence type="ECO:0000313" key="4">
    <source>
        <dbReference type="Proteomes" id="UP001207440"/>
    </source>
</evidence>
<feature type="transmembrane region" description="Helical" evidence="1">
    <location>
        <begin position="39"/>
        <end position="58"/>
    </location>
</feature>
<feature type="transmembrane region" description="Helical" evidence="1">
    <location>
        <begin position="12"/>
        <end position="33"/>
    </location>
</feature>
<evidence type="ECO:0000313" key="3">
    <source>
        <dbReference type="EMBL" id="MCW0524098.1"/>
    </source>
</evidence>
<dbReference type="AlphaFoldDB" id="A0AAP3ALF2"/>
<accession>A0AAP3ALF2</accession>
<keyword evidence="1" id="KW-0812">Transmembrane</keyword>
<keyword evidence="1" id="KW-0472">Membrane</keyword>
<feature type="non-terminal residue" evidence="3">
    <location>
        <position position="1"/>
    </location>
</feature>
<gene>
    <name evidence="3" type="ORF">OKE68_07210</name>
</gene>